<evidence type="ECO:0000313" key="1">
    <source>
        <dbReference type="EMBL" id="POW22423.1"/>
    </source>
</evidence>
<evidence type="ECO:0000313" key="2">
    <source>
        <dbReference type="Proteomes" id="UP000238274"/>
    </source>
</evidence>
<reference evidence="2" key="2">
    <citation type="journal article" date="2018" name="BMC Genomics">
        <title>Genomic insights into host adaptation between the wheat stripe rust pathogen (Puccinia striiformis f. sp. tritici) and the barley stripe rust pathogen (Puccinia striiformis f. sp. hordei).</title>
        <authorList>
            <person name="Xia C."/>
            <person name="Wang M."/>
            <person name="Yin C."/>
            <person name="Cornejo O.E."/>
            <person name="Hulbert S.H."/>
            <person name="Chen X."/>
        </authorList>
    </citation>
    <scope>NUCLEOTIDE SEQUENCE [LARGE SCALE GENOMIC DNA]</scope>
    <source>
        <strain evidence="2">93TX-2</strain>
    </source>
</reference>
<dbReference type="VEuPathDB" id="FungiDB:PSHT_01271"/>
<organism evidence="1 2">
    <name type="scientific">Puccinia striiformis</name>
    <dbReference type="NCBI Taxonomy" id="27350"/>
    <lineage>
        <taxon>Eukaryota</taxon>
        <taxon>Fungi</taxon>
        <taxon>Dikarya</taxon>
        <taxon>Basidiomycota</taxon>
        <taxon>Pucciniomycotina</taxon>
        <taxon>Pucciniomycetes</taxon>
        <taxon>Pucciniales</taxon>
        <taxon>Pucciniaceae</taxon>
        <taxon>Puccinia</taxon>
    </lineage>
</organism>
<gene>
    <name evidence="1" type="ORF">PSHT_01271</name>
</gene>
<keyword evidence="2" id="KW-1185">Reference proteome</keyword>
<reference evidence="2" key="3">
    <citation type="journal article" date="2018" name="Mol. Plant Microbe Interact.">
        <title>Genome sequence resources for the wheat stripe rust pathogen (Puccinia striiformis f. sp. tritici) and the barley stripe rust pathogen (Puccinia striiformis f. sp. hordei).</title>
        <authorList>
            <person name="Xia C."/>
            <person name="Wang M."/>
            <person name="Yin C."/>
            <person name="Cornejo O.E."/>
            <person name="Hulbert S.H."/>
            <person name="Chen X."/>
        </authorList>
    </citation>
    <scope>NUCLEOTIDE SEQUENCE [LARGE SCALE GENOMIC DNA]</scope>
    <source>
        <strain evidence="2">93TX-2</strain>
    </source>
</reference>
<sequence>MGNSQFRVQLEVIAHQSKTLSSKPCIQTLGRFWPELSGELSMTISLVQSICPVGIRGIYQSIVLELIIWPEFHFHAQSDFLVESDSTEGTVSGISPPFLPGQRIISSIV</sequence>
<accession>A0A2S4WKY5</accession>
<dbReference type="Proteomes" id="UP000238274">
    <property type="component" value="Unassembled WGS sequence"/>
</dbReference>
<name>A0A2S4WKY5_9BASI</name>
<protein>
    <submittedName>
        <fullName evidence="1">Uncharacterized protein</fullName>
    </submittedName>
</protein>
<comment type="caution">
    <text evidence="1">The sequence shown here is derived from an EMBL/GenBank/DDBJ whole genome shotgun (WGS) entry which is preliminary data.</text>
</comment>
<reference evidence="1 2" key="1">
    <citation type="submission" date="2017-12" db="EMBL/GenBank/DDBJ databases">
        <title>Gene loss provides genomic basis for host adaptation in cereal stripe rust fungi.</title>
        <authorList>
            <person name="Xia C."/>
        </authorList>
    </citation>
    <scope>NUCLEOTIDE SEQUENCE [LARGE SCALE GENOMIC DNA]</scope>
    <source>
        <strain evidence="1 2">93TX-2</strain>
    </source>
</reference>
<dbReference type="AlphaFoldDB" id="A0A2S4WKY5"/>
<dbReference type="EMBL" id="PKSM01000010">
    <property type="protein sequence ID" value="POW22423.1"/>
    <property type="molecule type" value="Genomic_DNA"/>
</dbReference>
<proteinExistence type="predicted"/>